<name>A0A0K2GIH7_NITMO</name>
<dbReference type="InterPro" id="IPR011013">
    <property type="entry name" value="Gal_mutarotase_sf_dom"/>
</dbReference>
<gene>
    <name evidence="1" type="ORF">NITMOv2_4371</name>
</gene>
<dbReference type="SUPFAM" id="SSF74650">
    <property type="entry name" value="Galactose mutarotase-like"/>
    <property type="match status" value="1"/>
</dbReference>
<dbReference type="STRING" id="42253.NITMOv2_4371"/>
<dbReference type="AlphaFoldDB" id="A0A0K2GIH7"/>
<proteinExistence type="predicted"/>
<dbReference type="Gene3D" id="2.70.98.10">
    <property type="match status" value="1"/>
</dbReference>
<organism evidence="1 2">
    <name type="scientific">Nitrospira moscoviensis</name>
    <dbReference type="NCBI Taxonomy" id="42253"/>
    <lineage>
        <taxon>Bacteria</taxon>
        <taxon>Pseudomonadati</taxon>
        <taxon>Nitrospirota</taxon>
        <taxon>Nitrospiria</taxon>
        <taxon>Nitrospirales</taxon>
        <taxon>Nitrospiraceae</taxon>
        <taxon>Nitrospira</taxon>
    </lineage>
</organism>
<dbReference type="GO" id="GO:0005975">
    <property type="term" value="P:carbohydrate metabolic process"/>
    <property type="evidence" value="ECO:0007669"/>
    <property type="project" value="InterPro"/>
</dbReference>
<dbReference type="Proteomes" id="UP000069205">
    <property type="component" value="Chromosome"/>
</dbReference>
<dbReference type="GO" id="GO:0003824">
    <property type="term" value="F:catalytic activity"/>
    <property type="evidence" value="ECO:0007669"/>
    <property type="project" value="InterPro"/>
</dbReference>
<evidence type="ECO:0000313" key="1">
    <source>
        <dbReference type="EMBL" id="ALA60746.1"/>
    </source>
</evidence>
<keyword evidence="2" id="KW-1185">Reference proteome</keyword>
<dbReference type="GO" id="GO:0030246">
    <property type="term" value="F:carbohydrate binding"/>
    <property type="evidence" value="ECO:0007669"/>
    <property type="project" value="InterPro"/>
</dbReference>
<evidence type="ECO:0000313" key="2">
    <source>
        <dbReference type="Proteomes" id="UP000069205"/>
    </source>
</evidence>
<sequence length="63" mass="7028">MDQSFSAIVVYTGDAIPRAARQALAIEPMTCASDAFNHPEWGLTRLQPDETFTGLYAIRLRKD</sequence>
<dbReference type="KEGG" id="nmv:NITMOv2_4371"/>
<dbReference type="EMBL" id="CP011801">
    <property type="protein sequence ID" value="ALA60746.1"/>
    <property type="molecule type" value="Genomic_DNA"/>
</dbReference>
<dbReference type="InterPro" id="IPR014718">
    <property type="entry name" value="GH-type_carb-bd"/>
</dbReference>
<dbReference type="OrthoDB" id="4739604at2"/>
<protein>
    <submittedName>
        <fullName evidence="1">Uncharacterized protein</fullName>
    </submittedName>
</protein>
<accession>A0A0K2GIH7</accession>
<reference evidence="1 2" key="1">
    <citation type="journal article" date="2015" name="Proc. Natl. Acad. Sci. U.S.A.">
        <title>Expanded metabolic versatility of ubiquitous nitrite-oxidizing bacteria from the genus Nitrospira.</title>
        <authorList>
            <person name="Koch H."/>
            <person name="Lucker S."/>
            <person name="Albertsen M."/>
            <person name="Kitzinger K."/>
            <person name="Herbold C."/>
            <person name="Spieck E."/>
            <person name="Nielsen P.H."/>
            <person name="Wagner M."/>
            <person name="Daims H."/>
        </authorList>
    </citation>
    <scope>NUCLEOTIDE SEQUENCE [LARGE SCALE GENOMIC DNA]</scope>
    <source>
        <strain evidence="1 2">NSP M-1</strain>
    </source>
</reference>